<keyword evidence="2 6" id="KW-0645">Protease</keyword>
<accession>A0ABM3LFB5</accession>
<dbReference type="PROSITE" id="PS50240">
    <property type="entry name" value="TRYPSIN_DOM"/>
    <property type="match status" value="1"/>
</dbReference>
<dbReference type="Pfam" id="PF00089">
    <property type="entry name" value="Trypsin"/>
    <property type="match status" value="1"/>
</dbReference>
<dbReference type="InterPro" id="IPR050430">
    <property type="entry name" value="Peptidase_S1"/>
</dbReference>
<keyword evidence="9" id="KW-1185">Reference proteome</keyword>
<dbReference type="PRINTS" id="PR00722">
    <property type="entry name" value="CHYMOTRYPSIN"/>
</dbReference>
<dbReference type="PANTHER" id="PTHR24276">
    <property type="entry name" value="POLYSERASE-RELATED"/>
    <property type="match status" value="1"/>
</dbReference>
<dbReference type="InterPro" id="IPR033116">
    <property type="entry name" value="TRYPSIN_SER"/>
</dbReference>
<dbReference type="InterPro" id="IPR001314">
    <property type="entry name" value="Peptidase_S1A"/>
</dbReference>
<evidence type="ECO:0000313" key="9">
    <source>
        <dbReference type="Proteomes" id="UP001652582"/>
    </source>
</evidence>
<reference evidence="10" key="2">
    <citation type="submission" date="2025-08" db="UniProtKB">
        <authorList>
            <consortium name="RefSeq"/>
        </authorList>
    </citation>
    <scope>IDENTIFICATION</scope>
</reference>
<dbReference type="InterPro" id="IPR001254">
    <property type="entry name" value="Trypsin_dom"/>
</dbReference>
<dbReference type="InterPro" id="IPR043504">
    <property type="entry name" value="Peptidase_S1_PA_chymotrypsin"/>
</dbReference>
<dbReference type="Proteomes" id="UP001652582">
    <property type="component" value="Chromosome 1"/>
</dbReference>
<dbReference type="CDD" id="cd00190">
    <property type="entry name" value="Tryp_SPc"/>
    <property type="match status" value="1"/>
</dbReference>
<feature type="chain" id="PRO_5047118571" evidence="7">
    <location>
        <begin position="18"/>
        <end position="255"/>
    </location>
</feature>
<dbReference type="PROSITE" id="PS00134">
    <property type="entry name" value="TRYPSIN_HIS"/>
    <property type="match status" value="1"/>
</dbReference>
<feature type="domain" description="Peptidase S1" evidence="8">
    <location>
        <begin position="24"/>
        <end position="255"/>
    </location>
</feature>
<dbReference type="SMART" id="SM00020">
    <property type="entry name" value="Tryp_SPc"/>
    <property type="match status" value="1"/>
</dbReference>
<evidence type="ECO:0000259" key="8">
    <source>
        <dbReference type="PROSITE" id="PS50240"/>
    </source>
</evidence>
<keyword evidence="3 6" id="KW-0378">Hydrolase</keyword>
<protein>
    <submittedName>
        <fullName evidence="10">Trypsin, alkaline C-like</fullName>
    </submittedName>
</protein>
<proteinExistence type="inferred from homology"/>
<name>A0ABM3LFB5_BICAN</name>
<evidence type="ECO:0000256" key="3">
    <source>
        <dbReference type="ARBA" id="ARBA00022801"/>
    </source>
</evidence>
<dbReference type="PANTHER" id="PTHR24276:SF98">
    <property type="entry name" value="FI18310P1-RELATED"/>
    <property type="match status" value="1"/>
</dbReference>
<evidence type="ECO:0000256" key="7">
    <source>
        <dbReference type="SAM" id="SignalP"/>
    </source>
</evidence>
<dbReference type="PROSITE" id="PS00135">
    <property type="entry name" value="TRYPSIN_SER"/>
    <property type="match status" value="1"/>
</dbReference>
<evidence type="ECO:0000256" key="6">
    <source>
        <dbReference type="RuleBase" id="RU363034"/>
    </source>
</evidence>
<feature type="signal peptide" evidence="7">
    <location>
        <begin position="1"/>
        <end position="17"/>
    </location>
</feature>
<sequence length="255" mass="27337">MWKFPILLAICLVTAEAIPKHGRIVGGSTANISQFPFAAVMLISWNNEAFRQDCAGTILNNRSVLSAAHCWVGKYPSGYRVRVGSTNANSGGAVHNVLQHITHPDYYLDMWNIRSDIGIARLATAIVFGGNVRAGPIAGANFNVADNANVWAMGWGLLASGGSLSEPLQHVQLRITNHAACQRAHNAQNVNARTICAGWHENGRGGCTGDSGGPLVHNGVVIGVFSFIGPVCGDIRWPNVYARVSSYVHWIQNNA</sequence>
<keyword evidence="4 6" id="KW-0720">Serine protease</keyword>
<dbReference type="InterPro" id="IPR009003">
    <property type="entry name" value="Peptidase_S1_PA"/>
</dbReference>
<reference evidence="9" key="1">
    <citation type="submission" date="2025-05" db="UniProtKB">
        <authorList>
            <consortium name="RefSeq"/>
        </authorList>
    </citation>
    <scope>NUCLEOTIDE SEQUENCE [LARGE SCALE GENOMIC DNA]</scope>
</reference>
<keyword evidence="7" id="KW-0732">Signal</keyword>
<dbReference type="InterPro" id="IPR018114">
    <property type="entry name" value="TRYPSIN_HIS"/>
</dbReference>
<evidence type="ECO:0000256" key="4">
    <source>
        <dbReference type="ARBA" id="ARBA00022825"/>
    </source>
</evidence>
<dbReference type="SUPFAM" id="SSF50494">
    <property type="entry name" value="Trypsin-like serine proteases"/>
    <property type="match status" value="1"/>
</dbReference>
<evidence type="ECO:0000256" key="5">
    <source>
        <dbReference type="ARBA" id="ARBA00023157"/>
    </source>
</evidence>
<evidence type="ECO:0000313" key="10">
    <source>
        <dbReference type="RefSeq" id="XP_052737763.1"/>
    </source>
</evidence>
<comment type="similarity">
    <text evidence="1">Belongs to the peptidase S1 family.</text>
</comment>
<gene>
    <name evidence="10" type="primary">LOC112052701</name>
</gene>
<dbReference type="Gene3D" id="2.40.10.10">
    <property type="entry name" value="Trypsin-like serine proteases"/>
    <property type="match status" value="1"/>
</dbReference>
<dbReference type="RefSeq" id="XP_052737763.1">
    <property type="nucleotide sequence ID" value="XM_052881803.1"/>
</dbReference>
<keyword evidence="5" id="KW-1015">Disulfide bond</keyword>
<dbReference type="GeneID" id="112052701"/>
<evidence type="ECO:0000256" key="1">
    <source>
        <dbReference type="ARBA" id="ARBA00007664"/>
    </source>
</evidence>
<organism evidence="9 10">
    <name type="scientific">Bicyclus anynana</name>
    <name type="common">Squinting bush brown butterfly</name>
    <dbReference type="NCBI Taxonomy" id="110368"/>
    <lineage>
        <taxon>Eukaryota</taxon>
        <taxon>Metazoa</taxon>
        <taxon>Ecdysozoa</taxon>
        <taxon>Arthropoda</taxon>
        <taxon>Hexapoda</taxon>
        <taxon>Insecta</taxon>
        <taxon>Pterygota</taxon>
        <taxon>Neoptera</taxon>
        <taxon>Endopterygota</taxon>
        <taxon>Lepidoptera</taxon>
        <taxon>Glossata</taxon>
        <taxon>Ditrysia</taxon>
        <taxon>Papilionoidea</taxon>
        <taxon>Nymphalidae</taxon>
        <taxon>Satyrinae</taxon>
        <taxon>Satyrini</taxon>
        <taxon>Mycalesina</taxon>
        <taxon>Bicyclus</taxon>
    </lineage>
</organism>
<evidence type="ECO:0000256" key="2">
    <source>
        <dbReference type="ARBA" id="ARBA00022670"/>
    </source>
</evidence>